<organism evidence="2 3">
    <name type="scientific">Mycobacterium marseillense</name>
    <dbReference type="NCBI Taxonomy" id="701042"/>
    <lineage>
        <taxon>Bacteria</taxon>
        <taxon>Bacillati</taxon>
        <taxon>Actinomycetota</taxon>
        <taxon>Actinomycetes</taxon>
        <taxon>Mycobacteriales</taxon>
        <taxon>Mycobacteriaceae</taxon>
        <taxon>Mycobacterium</taxon>
        <taxon>Mycobacterium avium complex (MAC)</taxon>
    </lineage>
</organism>
<dbReference type="RefSeq" id="WP_095577178.1">
    <property type="nucleotide sequence ID" value="NZ_CP023147.1"/>
</dbReference>
<feature type="domain" description="ER-bound oxygenase mpaB/mpaB'/Rubber oxygenase catalytic" evidence="1">
    <location>
        <begin position="24"/>
        <end position="263"/>
    </location>
</feature>
<dbReference type="Proteomes" id="UP000216246">
    <property type="component" value="Chromosome"/>
</dbReference>
<accession>A0AAC9VVD3</accession>
<proteinExistence type="predicted"/>
<evidence type="ECO:0000313" key="2">
    <source>
        <dbReference type="EMBL" id="ASW90568.1"/>
    </source>
</evidence>
<evidence type="ECO:0000313" key="3">
    <source>
        <dbReference type="Proteomes" id="UP000216246"/>
    </source>
</evidence>
<dbReference type="PANTHER" id="PTHR36151:SF3">
    <property type="entry name" value="ER-BOUND OXYGENASE MPAB_MPAB'_RUBBER OXYGENASE CATALYTIC DOMAIN-CONTAINING PROTEIN"/>
    <property type="match status" value="1"/>
</dbReference>
<dbReference type="KEGG" id="mmal:CKJ54_12295"/>
<reference evidence="2 3" key="1">
    <citation type="submission" date="2017-08" db="EMBL/GenBank/DDBJ databases">
        <title>Phylogentic analysis of Mycobacterium avium complex whole genomes.</title>
        <authorList>
            <person name="Caverly L.J."/>
            <person name="Spilker T."/>
            <person name="LiPuma J."/>
        </authorList>
    </citation>
    <scope>NUCLEOTIDE SEQUENCE [LARGE SCALE GENOMIC DNA]</scope>
    <source>
        <strain evidence="2 3">FLAC0026</strain>
    </source>
</reference>
<dbReference type="PANTHER" id="PTHR36151">
    <property type="entry name" value="BLR2777 PROTEIN"/>
    <property type="match status" value="1"/>
</dbReference>
<evidence type="ECO:0000259" key="1">
    <source>
        <dbReference type="Pfam" id="PF09995"/>
    </source>
</evidence>
<sequence length="283" mass="31778">MSSAQLDAAATPALRPLGPGSATWRRGIDWRALLGSRAALLLEVAHPVVGAGVIDHSEFLRDRWGRISRTLAAMRRYTGFNGPQAAIDEGQRLRDLHRHISGVDALGRSYHALNADAYLWVHAVAYASAADVRRVFGGVLDDGGEDALFREWRDVAAILRVPERVIPHTRGEFWAYYHETVEHRLERNAATELLLELDRHPMPVPPTLRVPQLMWNSAAIPLAALLRLTTAGLLPDIARARLRVEWSAEREQRFQRTVSVVRALDRALPDRVRYPAAHRTETR</sequence>
<gene>
    <name evidence="2" type="ORF">CKJ54_12295</name>
</gene>
<dbReference type="InterPro" id="IPR018713">
    <property type="entry name" value="MPAB/Lcp_cat_dom"/>
</dbReference>
<name>A0AAC9VVD3_9MYCO</name>
<dbReference type="Pfam" id="PF09995">
    <property type="entry name" value="MPAB_Lcp_cat"/>
    <property type="match status" value="1"/>
</dbReference>
<dbReference type="EMBL" id="CP023147">
    <property type="protein sequence ID" value="ASW90568.1"/>
    <property type="molecule type" value="Genomic_DNA"/>
</dbReference>
<protein>
    <recommendedName>
        <fullName evidence="1">ER-bound oxygenase mpaB/mpaB'/Rubber oxygenase catalytic domain-containing protein</fullName>
    </recommendedName>
</protein>
<dbReference type="AlphaFoldDB" id="A0AAC9VVD3"/>
<dbReference type="GO" id="GO:0016491">
    <property type="term" value="F:oxidoreductase activity"/>
    <property type="evidence" value="ECO:0007669"/>
    <property type="project" value="InterPro"/>
</dbReference>